<dbReference type="PANTHER" id="PTHR35330">
    <property type="entry name" value="SIROHEME BIOSYNTHESIS PROTEIN MET8"/>
    <property type="match status" value="1"/>
</dbReference>
<dbReference type="Pfam" id="PF13241">
    <property type="entry name" value="NAD_binding_7"/>
    <property type="match status" value="1"/>
</dbReference>
<protein>
    <recommendedName>
        <fullName evidence="2">precorrin-2 dehydrogenase</fullName>
        <ecNumber evidence="2">1.3.1.76</ecNumber>
    </recommendedName>
</protein>
<dbReference type="NCBIfam" id="TIGR01470">
    <property type="entry name" value="cysG_Nterm"/>
    <property type="match status" value="1"/>
</dbReference>
<evidence type="ECO:0000256" key="3">
    <source>
        <dbReference type="ARBA" id="ARBA00023002"/>
    </source>
</evidence>
<organism evidence="7 8">
    <name type="scientific">Turneriella parva (strain ATCC BAA-1111 / DSM 21527 / NCTC 11395 / H)</name>
    <name type="common">Leptospira parva</name>
    <dbReference type="NCBI Taxonomy" id="869212"/>
    <lineage>
        <taxon>Bacteria</taxon>
        <taxon>Pseudomonadati</taxon>
        <taxon>Spirochaetota</taxon>
        <taxon>Spirochaetia</taxon>
        <taxon>Leptospirales</taxon>
        <taxon>Leptospiraceae</taxon>
        <taxon>Turneriella</taxon>
    </lineage>
</organism>
<dbReference type="RefSeq" id="WP_014804919.1">
    <property type="nucleotide sequence ID" value="NC_018020.1"/>
</dbReference>
<comment type="catalytic activity">
    <reaction evidence="6">
        <text>precorrin-2 + NAD(+) = sirohydrochlorin + NADH + 2 H(+)</text>
        <dbReference type="Rhea" id="RHEA:15613"/>
        <dbReference type="ChEBI" id="CHEBI:15378"/>
        <dbReference type="ChEBI" id="CHEBI:57540"/>
        <dbReference type="ChEBI" id="CHEBI:57945"/>
        <dbReference type="ChEBI" id="CHEBI:58351"/>
        <dbReference type="ChEBI" id="CHEBI:58827"/>
        <dbReference type="EC" id="1.3.1.76"/>
    </reaction>
</comment>
<dbReference type="InterPro" id="IPR028161">
    <property type="entry name" value="Met8-like"/>
</dbReference>
<sequence length="206" mass="22816">MLLPLSFNLQGKSVLLVGGGKAALEKFAQLSRTGCHLRIVAPAFSEAMQAELAKPHLSQIETITRKFEDADIERAFMIFTAVDDEAVAEHIFRLCRARGILINSADDKARCDFYTAAVIDRGSIQVAVSTYGRFAGLSAVLRRHLEALLPAELDDDWEKIFALRARAVTLQSVIEKKSVITDIVRQIESRYFGKPATGVGDEHRQD</sequence>
<dbReference type="GO" id="GO:0019354">
    <property type="term" value="P:siroheme biosynthetic process"/>
    <property type="evidence" value="ECO:0007669"/>
    <property type="project" value="UniProtKB-UniPathway"/>
</dbReference>
<dbReference type="OrthoDB" id="9773765at2"/>
<name>I4BAY5_TURPD</name>
<dbReference type="Gene3D" id="3.30.160.110">
    <property type="entry name" value="Siroheme synthase, domain 2"/>
    <property type="match status" value="1"/>
</dbReference>
<dbReference type="SUPFAM" id="SSF75615">
    <property type="entry name" value="Siroheme synthase middle domains-like"/>
    <property type="match status" value="1"/>
</dbReference>
<keyword evidence="8" id="KW-1185">Reference proteome</keyword>
<dbReference type="Proteomes" id="UP000006048">
    <property type="component" value="Chromosome"/>
</dbReference>
<dbReference type="GO" id="GO:0004325">
    <property type="term" value="F:ferrochelatase activity"/>
    <property type="evidence" value="ECO:0007669"/>
    <property type="project" value="InterPro"/>
</dbReference>
<comment type="pathway">
    <text evidence="1">Porphyrin-containing compound metabolism; siroheme biosynthesis; sirohydrochlorin from precorrin-2: step 1/1.</text>
</comment>
<evidence type="ECO:0000256" key="2">
    <source>
        <dbReference type="ARBA" id="ARBA00012400"/>
    </source>
</evidence>
<keyword evidence="4" id="KW-0520">NAD</keyword>
<accession>I4BAY5</accession>
<dbReference type="HOGENOM" id="CLU_011276_8_1_12"/>
<evidence type="ECO:0000256" key="1">
    <source>
        <dbReference type="ARBA" id="ARBA00005010"/>
    </source>
</evidence>
<dbReference type="GO" id="GO:0043115">
    <property type="term" value="F:precorrin-2 dehydrogenase activity"/>
    <property type="evidence" value="ECO:0007669"/>
    <property type="project" value="UniProtKB-EC"/>
</dbReference>
<dbReference type="SUPFAM" id="SSF51735">
    <property type="entry name" value="NAD(P)-binding Rossmann-fold domains"/>
    <property type="match status" value="1"/>
</dbReference>
<gene>
    <name evidence="7" type="ordered locus">Turpa_3808</name>
</gene>
<dbReference type="UniPathway" id="UPA00262">
    <property type="reaction ID" value="UER00222"/>
</dbReference>
<reference evidence="7 8" key="1">
    <citation type="submission" date="2012-06" db="EMBL/GenBank/DDBJ databases">
        <title>The complete chromosome of genome of Turneriella parva DSM 21527.</title>
        <authorList>
            <consortium name="US DOE Joint Genome Institute (JGI-PGF)"/>
            <person name="Lucas S."/>
            <person name="Han J."/>
            <person name="Lapidus A."/>
            <person name="Bruce D."/>
            <person name="Goodwin L."/>
            <person name="Pitluck S."/>
            <person name="Peters L."/>
            <person name="Kyrpides N."/>
            <person name="Mavromatis K."/>
            <person name="Ivanova N."/>
            <person name="Mikhailova N."/>
            <person name="Chertkov O."/>
            <person name="Detter J.C."/>
            <person name="Tapia R."/>
            <person name="Han C."/>
            <person name="Land M."/>
            <person name="Hauser L."/>
            <person name="Markowitz V."/>
            <person name="Cheng J.-F."/>
            <person name="Hugenholtz P."/>
            <person name="Woyke T."/>
            <person name="Wu D."/>
            <person name="Gronow S."/>
            <person name="Wellnitz S."/>
            <person name="Brambilla E."/>
            <person name="Klenk H.-P."/>
            <person name="Eisen J.A."/>
        </authorList>
    </citation>
    <scope>NUCLEOTIDE SEQUENCE [LARGE SCALE GENOMIC DNA]</scope>
    <source>
        <strain evidence="8">ATCC BAA-1111 / DSM 21527 / NCTC 11395 / H</strain>
    </source>
</reference>
<evidence type="ECO:0000256" key="5">
    <source>
        <dbReference type="ARBA" id="ARBA00023244"/>
    </source>
</evidence>
<dbReference type="AlphaFoldDB" id="I4BAY5"/>
<dbReference type="EC" id="1.3.1.76" evidence="2"/>
<evidence type="ECO:0000256" key="6">
    <source>
        <dbReference type="ARBA" id="ARBA00047561"/>
    </source>
</evidence>
<dbReference type="InterPro" id="IPR006367">
    <property type="entry name" value="Sirohaem_synthase_N"/>
</dbReference>
<dbReference type="Gene3D" id="3.40.50.720">
    <property type="entry name" value="NAD(P)-binding Rossmann-like Domain"/>
    <property type="match status" value="1"/>
</dbReference>
<dbReference type="KEGG" id="tpx:Turpa_3808"/>
<dbReference type="STRING" id="869212.Turpa_3808"/>
<evidence type="ECO:0000313" key="7">
    <source>
        <dbReference type="EMBL" id="AFM14442.1"/>
    </source>
</evidence>
<evidence type="ECO:0000256" key="4">
    <source>
        <dbReference type="ARBA" id="ARBA00023027"/>
    </source>
</evidence>
<dbReference type="EMBL" id="CP002959">
    <property type="protein sequence ID" value="AFM14442.1"/>
    <property type="molecule type" value="Genomic_DNA"/>
</dbReference>
<keyword evidence="5" id="KW-0627">Porphyrin biosynthesis</keyword>
<dbReference type="InterPro" id="IPR036291">
    <property type="entry name" value="NAD(P)-bd_dom_sf"/>
</dbReference>
<evidence type="ECO:0000313" key="8">
    <source>
        <dbReference type="Proteomes" id="UP000006048"/>
    </source>
</evidence>
<proteinExistence type="predicted"/>
<keyword evidence="3" id="KW-0560">Oxidoreductase</keyword>
<dbReference type="PANTHER" id="PTHR35330:SF1">
    <property type="entry name" value="SIROHEME BIOSYNTHESIS PROTEIN MET8"/>
    <property type="match status" value="1"/>
</dbReference>